<comment type="caution">
    <text evidence="3">The sequence shown here is derived from an EMBL/GenBank/DDBJ whole genome shotgun (WGS) entry which is preliminary data.</text>
</comment>
<gene>
    <name evidence="3" type="ORF">ACFO3J_04570</name>
</gene>
<evidence type="ECO:0000256" key="2">
    <source>
        <dbReference type="SAM" id="Phobius"/>
    </source>
</evidence>
<feature type="region of interest" description="Disordered" evidence="1">
    <location>
        <begin position="89"/>
        <end position="154"/>
    </location>
</feature>
<organism evidence="3 4">
    <name type="scientific">Streptomyces polygonati</name>
    <dbReference type="NCBI Taxonomy" id="1617087"/>
    <lineage>
        <taxon>Bacteria</taxon>
        <taxon>Bacillati</taxon>
        <taxon>Actinomycetota</taxon>
        <taxon>Actinomycetes</taxon>
        <taxon>Kitasatosporales</taxon>
        <taxon>Streptomycetaceae</taxon>
        <taxon>Streptomyces</taxon>
    </lineage>
</organism>
<evidence type="ECO:0000313" key="3">
    <source>
        <dbReference type="EMBL" id="MFC4030739.1"/>
    </source>
</evidence>
<accession>A0ABV8HFR5</accession>
<dbReference type="RefSeq" id="WP_386426332.1">
    <property type="nucleotide sequence ID" value="NZ_JBHSBB010000005.1"/>
</dbReference>
<sequence length="154" mass="16497">MDGFIAYGIRALVVLRTVPLRARLYVWTLVGTATGVSVYANALHAFRLDQTAPTGRLQLGDTVVAYLSTVAQLALAGAVHLYILIARGPDNRPDRPDRHGHGQSDRSEGIRSLGLTSSVSGHPGPFRSAPVSRSSCRSARLGWPGTRRPRSAGQ</sequence>
<feature type="transmembrane region" description="Helical" evidence="2">
    <location>
        <begin position="63"/>
        <end position="85"/>
    </location>
</feature>
<protein>
    <submittedName>
        <fullName evidence="3">Uncharacterized protein</fullName>
    </submittedName>
</protein>
<reference evidence="4" key="1">
    <citation type="journal article" date="2019" name="Int. J. Syst. Evol. Microbiol.">
        <title>The Global Catalogue of Microorganisms (GCM) 10K type strain sequencing project: providing services to taxonomists for standard genome sequencing and annotation.</title>
        <authorList>
            <consortium name="The Broad Institute Genomics Platform"/>
            <consortium name="The Broad Institute Genome Sequencing Center for Infectious Disease"/>
            <person name="Wu L."/>
            <person name="Ma J."/>
        </authorList>
    </citation>
    <scope>NUCLEOTIDE SEQUENCE [LARGE SCALE GENOMIC DNA]</scope>
    <source>
        <strain evidence="4">CGMCC 4.7237</strain>
    </source>
</reference>
<evidence type="ECO:0000313" key="4">
    <source>
        <dbReference type="Proteomes" id="UP001595765"/>
    </source>
</evidence>
<keyword evidence="2" id="KW-1133">Transmembrane helix</keyword>
<dbReference type="EMBL" id="JBHSBB010000005">
    <property type="protein sequence ID" value="MFC4030739.1"/>
    <property type="molecule type" value="Genomic_DNA"/>
</dbReference>
<dbReference type="Proteomes" id="UP001595765">
    <property type="component" value="Unassembled WGS sequence"/>
</dbReference>
<evidence type="ECO:0000256" key="1">
    <source>
        <dbReference type="SAM" id="MobiDB-lite"/>
    </source>
</evidence>
<name>A0ABV8HFR5_9ACTN</name>
<keyword evidence="2" id="KW-0812">Transmembrane</keyword>
<keyword evidence="4" id="KW-1185">Reference proteome</keyword>
<feature type="transmembrane region" description="Helical" evidence="2">
    <location>
        <begin position="24"/>
        <end position="43"/>
    </location>
</feature>
<proteinExistence type="predicted"/>
<feature type="compositionally biased region" description="Basic and acidic residues" evidence="1">
    <location>
        <begin position="89"/>
        <end position="109"/>
    </location>
</feature>
<keyword evidence="2" id="KW-0472">Membrane</keyword>